<name>A0A251Y3W4_9MICO</name>
<protein>
    <submittedName>
        <fullName evidence="2">Uncharacterized protein</fullName>
    </submittedName>
</protein>
<keyword evidence="1" id="KW-0812">Transmembrane</keyword>
<dbReference type="EMBL" id="MDJY01000060">
    <property type="protein sequence ID" value="OUE18964.1"/>
    <property type="molecule type" value="Genomic_DNA"/>
</dbReference>
<accession>A0A251Y3W4</accession>
<evidence type="ECO:0000256" key="1">
    <source>
        <dbReference type="SAM" id="Phobius"/>
    </source>
</evidence>
<sequence>MRRAVRPTGLPLAVGVVAVGSACVAAGVLGVLAVGVIRFQRLLLADPVAPPPDAALP</sequence>
<comment type="caution">
    <text evidence="2">The sequence shown here is derived from an EMBL/GenBank/DDBJ whole genome shotgun (WGS) entry which is preliminary data.</text>
</comment>
<evidence type="ECO:0000313" key="2">
    <source>
        <dbReference type="EMBL" id="OUE18964.1"/>
    </source>
</evidence>
<dbReference type="AlphaFoldDB" id="A0A251Y3W4"/>
<reference evidence="2 3" key="1">
    <citation type="submission" date="2016-08" db="EMBL/GenBank/DDBJ databases">
        <title>Genome sequence of Clavibacter michiganensis spp strain CFBP8017.</title>
        <authorList>
            <person name="Thapa S.P."/>
            <person name="Coaker G."/>
            <person name="Jacques M.-A."/>
        </authorList>
    </citation>
    <scope>NUCLEOTIDE SEQUENCE [LARGE SCALE GENOMIC DNA]</scope>
    <source>
        <strain evidence="2">CFBP8017</strain>
    </source>
</reference>
<evidence type="ECO:0000313" key="3">
    <source>
        <dbReference type="Proteomes" id="UP000195011"/>
    </source>
</evidence>
<keyword evidence="1" id="KW-0472">Membrane</keyword>
<dbReference type="PROSITE" id="PS51257">
    <property type="entry name" value="PROKAR_LIPOPROTEIN"/>
    <property type="match status" value="1"/>
</dbReference>
<dbReference type="RefSeq" id="WP_190318722.1">
    <property type="nucleotide sequence ID" value="NZ_MDJY01000060.1"/>
</dbReference>
<feature type="transmembrane region" description="Helical" evidence="1">
    <location>
        <begin position="12"/>
        <end position="37"/>
    </location>
</feature>
<organism evidence="2 3">
    <name type="scientific">Clavibacter michiganensis</name>
    <dbReference type="NCBI Taxonomy" id="28447"/>
    <lineage>
        <taxon>Bacteria</taxon>
        <taxon>Bacillati</taxon>
        <taxon>Actinomycetota</taxon>
        <taxon>Actinomycetes</taxon>
        <taxon>Micrococcales</taxon>
        <taxon>Microbacteriaceae</taxon>
        <taxon>Clavibacter</taxon>
    </lineage>
</organism>
<dbReference type="Proteomes" id="UP000195011">
    <property type="component" value="Unassembled WGS sequence"/>
</dbReference>
<gene>
    <name evidence="2" type="ORF">BFL36_13050</name>
</gene>
<proteinExistence type="predicted"/>
<keyword evidence="1" id="KW-1133">Transmembrane helix</keyword>